<keyword evidence="2" id="KW-1185">Reference proteome</keyword>
<protein>
    <recommendedName>
        <fullName evidence="3">DUF4034 domain-containing protein</fullName>
    </recommendedName>
</protein>
<dbReference type="Proteomes" id="UP001596413">
    <property type="component" value="Unassembled WGS sequence"/>
</dbReference>
<reference evidence="2" key="1">
    <citation type="journal article" date="2019" name="Int. J. Syst. Evol. Microbiol.">
        <title>The Global Catalogue of Microorganisms (GCM) 10K type strain sequencing project: providing services to taxonomists for standard genome sequencing and annotation.</title>
        <authorList>
            <consortium name="The Broad Institute Genomics Platform"/>
            <consortium name="The Broad Institute Genome Sequencing Center for Infectious Disease"/>
            <person name="Wu L."/>
            <person name="Ma J."/>
        </authorList>
    </citation>
    <scope>NUCLEOTIDE SEQUENCE [LARGE SCALE GENOMIC DNA]</scope>
    <source>
        <strain evidence="2">CGMCC 1.13681</strain>
    </source>
</reference>
<evidence type="ECO:0000313" key="1">
    <source>
        <dbReference type="EMBL" id="MFC7221302.1"/>
    </source>
</evidence>
<organism evidence="1 2">
    <name type="scientific">Streptomyces polyrhachis</name>
    <dbReference type="NCBI Taxonomy" id="1282885"/>
    <lineage>
        <taxon>Bacteria</taxon>
        <taxon>Bacillati</taxon>
        <taxon>Actinomycetota</taxon>
        <taxon>Actinomycetes</taxon>
        <taxon>Kitasatosporales</taxon>
        <taxon>Streptomycetaceae</taxon>
        <taxon>Streptomyces</taxon>
    </lineage>
</organism>
<gene>
    <name evidence="1" type="ORF">ACFQLX_24515</name>
</gene>
<accession>A0ABW2GKU7</accession>
<name>A0ABW2GKU7_9ACTN</name>
<proteinExistence type="predicted"/>
<dbReference type="EMBL" id="JBHSZO010000059">
    <property type="protein sequence ID" value="MFC7221302.1"/>
    <property type="molecule type" value="Genomic_DNA"/>
</dbReference>
<evidence type="ECO:0000313" key="2">
    <source>
        <dbReference type="Proteomes" id="UP001596413"/>
    </source>
</evidence>
<comment type="caution">
    <text evidence="1">The sequence shown here is derived from an EMBL/GenBank/DDBJ whole genome shotgun (WGS) entry which is preliminary data.</text>
</comment>
<evidence type="ECO:0008006" key="3">
    <source>
        <dbReference type="Google" id="ProtNLM"/>
    </source>
</evidence>
<sequence length="315" mass="34650">MFDSASAARAGTVEFNPLVNLPELGRLRAAATGRDWATVRAYLGELADPDLLAKAAGVVQETPGAEEFLFPLADKGDLLARTLLAGTLVHVGWRIRSAATADHVSADQFTRFHGYLRRAERLLIDVCADDPANALGWLHRLTTARGLQLGAGEARRRYERLAEHHPHFYSAQSKLLQQLCPKWGGTWQAAHTFAGECAAAAPHGSLSALLVAEAHLEHYADRKNDPYDLAGPAAQRELSDAVHRTVMHGDFRGDFHWIYAHNLFALLSWLTDDRPKAAWHFRQLAGRGSESPWDRISGDPAATYQRARKEALGKG</sequence>
<dbReference type="RefSeq" id="WP_386418562.1">
    <property type="nucleotide sequence ID" value="NZ_JBHSZO010000059.1"/>
</dbReference>